<feature type="domain" description="KIB1-4 beta-propeller" evidence="1">
    <location>
        <begin position="99"/>
        <end position="162"/>
    </location>
</feature>
<comment type="caution">
    <text evidence="2">The sequence shown here is derived from an EMBL/GenBank/DDBJ whole genome shotgun (WGS) entry which is preliminary data.</text>
</comment>
<organism evidence="2 3">
    <name type="scientific">Datura stramonium</name>
    <name type="common">Jimsonweed</name>
    <name type="synonym">Common thornapple</name>
    <dbReference type="NCBI Taxonomy" id="4076"/>
    <lineage>
        <taxon>Eukaryota</taxon>
        <taxon>Viridiplantae</taxon>
        <taxon>Streptophyta</taxon>
        <taxon>Embryophyta</taxon>
        <taxon>Tracheophyta</taxon>
        <taxon>Spermatophyta</taxon>
        <taxon>Magnoliopsida</taxon>
        <taxon>eudicotyledons</taxon>
        <taxon>Gunneridae</taxon>
        <taxon>Pentapetalae</taxon>
        <taxon>asterids</taxon>
        <taxon>lamiids</taxon>
        <taxon>Solanales</taxon>
        <taxon>Solanaceae</taxon>
        <taxon>Solanoideae</taxon>
        <taxon>Datureae</taxon>
        <taxon>Datura</taxon>
    </lineage>
</organism>
<reference evidence="2 3" key="1">
    <citation type="journal article" date="2021" name="BMC Genomics">
        <title>Datura genome reveals duplications of psychoactive alkaloid biosynthetic genes and high mutation rate following tissue culture.</title>
        <authorList>
            <person name="Rajewski A."/>
            <person name="Carter-House D."/>
            <person name="Stajich J."/>
            <person name="Litt A."/>
        </authorList>
    </citation>
    <scope>NUCLEOTIDE SEQUENCE [LARGE SCALE GENOMIC DNA]</scope>
    <source>
        <strain evidence="2">AR-01</strain>
    </source>
</reference>
<proteinExistence type="predicted"/>
<dbReference type="InterPro" id="IPR005174">
    <property type="entry name" value="KIB1-4_b-propeller"/>
</dbReference>
<dbReference type="Proteomes" id="UP000823775">
    <property type="component" value="Unassembled WGS sequence"/>
</dbReference>
<evidence type="ECO:0000313" key="2">
    <source>
        <dbReference type="EMBL" id="MCD7451615.1"/>
    </source>
</evidence>
<evidence type="ECO:0000313" key="3">
    <source>
        <dbReference type="Proteomes" id="UP000823775"/>
    </source>
</evidence>
<dbReference type="EMBL" id="JACEIK010000176">
    <property type="protein sequence ID" value="MCD7451615.1"/>
    <property type="molecule type" value="Genomic_DNA"/>
</dbReference>
<sequence>MGAREGNGTAGVTKSWRSSSKKCGSIAKSPWLELSNEPQYYCKTQQHAFNLSFEEVGCYWWHGKRRPRYDPWKHFHYYSPWSIVEGEKILIDYCFLNSTSGMVDKVEVFKLQIEDLSSLKLDNIGDRALFAGINCCMSVPASQVGCRNNRVYFTHRPIDGWRLYDMRSGCISPCYEDSGSEIKNPVWEQPIAGKSSRR</sequence>
<dbReference type="Pfam" id="PF03478">
    <property type="entry name" value="Beta-prop_KIB1-4"/>
    <property type="match status" value="1"/>
</dbReference>
<accession>A0ABS8RXR0</accession>
<gene>
    <name evidence="2" type="ORF">HAX54_012877</name>
</gene>
<dbReference type="PANTHER" id="PTHR33127">
    <property type="entry name" value="TRANSMEMBRANE PROTEIN"/>
    <property type="match status" value="1"/>
</dbReference>
<name>A0ABS8RXR0_DATST</name>
<evidence type="ECO:0000259" key="1">
    <source>
        <dbReference type="Pfam" id="PF03478"/>
    </source>
</evidence>
<dbReference type="PANTHER" id="PTHR33127:SF69">
    <property type="entry name" value="OS09G0340800 PROTEIN"/>
    <property type="match status" value="1"/>
</dbReference>
<protein>
    <recommendedName>
        <fullName evidence="1">KIB1-4 beta-propeller domain-containing protein</fullName>
    </recommendedName>
</protein>
<keyword evidence="3" id="KW-1185">Reference proteome</keyword>